<dbReference type="AlphaFoldDB" id="A0A154PNC3"/>
<dbReference type="InterPro" id="IPR014048">
    <property type="entry name" value="MethylDNA_cys_MeTrfase_DNA-bd"/>
</dbReference>
<dbReference type="Gene3D" id="1.10.10.10">
    <property type="entry name" value="Winged helix-like DNA-binding domain superfamily/Winged helix DNA-binding domain"/>
    <property type="match status" value="1"/>
</dbReference>
<dbReference type="PANTHER" id="PTHR10815">
    <property type="entry name" value="METHYLATED-DNA--PROTEIN-CYSTEINE METHYLTRANSFERASE"/>
    <property type="match status" value="1"/>
</dbReference>
<keyword evidence="8" id="KW-0234">DNA repair</keyword>
<evidence type="ECO:0000256" key="1">
    <source>
        <dbReference type="ARBA" id="ARBA00001286"/>
    </source>
</evidence>
<dbReference type="Proteomes" id="UP000076502">
    <property type="component" value="Unassembled WGS sequence"/>
</dbReference>
<gene>
    <name evidence="13" type="ORF">WN55_05979</name>
</gene>
<dbReference type="PROSITE" id="PS00374">
    <property type="entry name" value="MGMT"/>
    <property type="match status" value="1"/>
</dbReference>
<organism evidence="13 14">
    <name type="scientific">Dufourea novaeangliae</name>
    <name type="common">Sweat bee</name>
    <dbReference type="NCBI Taxonomy" id="178035"/>
    <lineage>
        <taxon>Eukaryota</taxon>
        <taxon>Metazoa</taxon>
        <taxon>Ecdysozoa</taxon>
        <taxon>Arthropoda</taxon>
        <taxon>Hexapoda</taxon>
        <taxon>Insecta</taxon>
        <taxon>Pterygota</taxon>
        <taxon>Neoptera</taxon>
        <taxon>Endopterygota</taxon>
        <taxon>Hymenoptera</taxon>
        <taxon>Apocrita</taxon>
        <taxon>Aculeata</taxon>
        <taxon>Apoidea</taxon>
        <taxon>Anthophila</taxon>
        <taxon>Halictidae</taxon>
        <taxon>Rophitinae</taxon>
        <taxon>Dufourea</taxon>
    </lineage>
</organism>
<dbReference type="InterPro" id="IPR036631">
    <property type="entry name" value="MGMT_N_sf"/>
</dbReference>
<dbReference type="SUPFAM" id="SSF53155">
    <property type="entry name" value="Methylated DNA-protein cysteine methyltransferase domain"/>
    <property type="match status" value="1"/>
</dbReference>
<dbReference type="CDD" id="cd06445">
    <property type="entry name" value="ATase"/>
    <property type="match status" value="1"/>
</dbReference>
<evidence type="ECO:0000256" key="6">
    <source>
        <dbReference type="ARBA" id="ARBA00022679"/>
    </source>
</evidence>
<comment type="similarity">
    <text evidence="2">Belongs to the MGMT family.</text>
</comment>
<evidence type="ECO:0000256" key="7">
    <source>
        <dbReference type="ARBA" id="ARBA00022763"/>
    </source>
</evidence>
<feature type="domain" description="Methylated-DNA-[protein]-cysteine S-methyltransferase DNA binding" evidence="12">
    <location>
        <begin position="104"/>
        <end position="181"/>
    </location>
</feature>
<keyword evidence="14" id="KW-1185">Reference proteome</keyword>
<dbReference type="EMBL" id="KQ434999">
    <property type="protein sequence ID" value="KZC13381.1"/>
    <property type="molecule type" value="Genomic_DNA"/>
</dbReference>
<dbReference type="PANTHER" id="PTHR10815:SF13">
    <property type="entry name" value="METHYLATED-DNA--PROTEIN-CYSTEINE METHYLTRANSFERASE"/>
    <property type="match status" value="1"/>
</dbReference>
<dbReference type="OrthoDB" id="1907495at2759"/>
<dbReference type="GO" id="GO:0003908">
    <property type="term" value="F:methylated-DNA-[protein]-cysteine S-methyltransferase activity"/>
    <property type="evidence" value="ECO:0007669"/>
    <property type="project" value="UniProtKB-EC"/>
</dbReference>
<dbReference type="InterPro" id="IPR036217">
    <property type="entry name" value="MethylDNA_cys_MeTrfase_DNAb"/>
</dbReference>
<sequence length="185" mass="20884">MVLLQTMTSEEYKKNHTSFKIIYGFHPSPFGNCLLAVTNTDQAVAYLAFVDGNNEEALMDLKNSWPLSELVDDTANETQKIMRKICSPCAFVDDFLTLLLMGTEFQIKVWESLLRIPKASTMTYEQVALSINKPKAVRAVGNAVMKNKIAYLIPCHRVVGKSGSNKYKWGTKRKESIMTYECESP</sequence>
<dbReference type="OMA" id="AVKYGWG"/>
<dbReference type="Pfam" id="PF01035">
    <property type="entry name" value="DNA_binding_1"/>
    <property type="match status" value="1"/>
</dbReference>
<evidence type="ECO:0000256" key="5">
    <source>
        <dbReference type="ARBA" id="ARBA00022603"/>
    </source>
</evidence>
<dbReference type="InterPro" id="IPR001497">
    <property type="entry name" value="MethylDNA_cys_MeTrfase_AS"/>
</dbReference>
<proteinExistence type="inferred from homology"/>
<dbReference type="EC" id="2.1.1.63" evidence="3"/>
<dbReference type="STRING" id="178035.A0A154PNC3"/>
<dbReference type="SUPFAM" id="SSF46767">
    <property type="entry name" value="Methylated DNA-protein cysteine methyltransferase, C-terminal domain"/>
    <property type="match status" value="1"/>
</dbReference>
<evidence type="ECO:0000256" key="3">
    <source>
        <dbReference type="ARBA" id="ARBA00011918"/>
    </source>
</evidence>
<protein>
    <recommendedName>
        <fullName evidence="4">Methylated-DNA--protein-cysteine methyltransferase</fullName>
        <ecNumber evidence="3">2.1.1.63</ecNumber>
    </recommendedName>
    <alternativeName>
        <fullName evidence="9">6-O-methylguanine-DNA methyltransferase</fullName>
    </alternativeName>
    <alternativeName>
        <fullName evidence="10">O-6-methylguanine-DNA-alkyltransferase</fullName>
    </alternativeName>
</protein>
<evidence type="ECO:0000313" key="14">
    <source>
        <dbReference type="Proteomes" id="UP000076502"/>
    </source>
</evidence>
<evidence type="ECO:0000256" key="8">
    <source>
        <dbReference type="ARBA" id="ARBA00023204"/>
    </source>
</evidence>
<keyword evidence="5" id="KW-0489">Methyltransferase</keyword>
<name>A0A154PNC3_DUFNO</name>
<dbReference type="NCBIfam" id="TIGR00589">
    <property type="entry name" value="ogt"/>
    <property type="match status" value="1"/>
</dbReference>
<comment type="catalytic activity">
    <reaction evidence="11">
        <text>a 6-O-methyl-2'-deoxyguanosine in DNA + L-cysteinyl-[protein] = S-methyl-L-cysteinyl-[protein] + a 2'-deoxyguanosine in DNA</text>
        <dbReference type="Rhea" id="RHEA:24000"/>
        <dbReference type="Rhea" id="RHEA-COMP:10131"/>
        <dbReference type="Rhea" id="RHEA-COMP:10132"/>
        <dbReference type="Rhea" id="RHEA-COMP:11367"/>
        <dbReference type="Rhea" id="RHEA-COMP:11368"/>
        <dbReference type="ChEBI" id="CHEBI:29950"/>
        <dbReference type="ChEBI" id="CHEBI:82612"/>
        <dbReference type="ChEBI" id="CHEBI:85445"/>
        <dbReference type="ChEBI" id="CHEBI:85448"/>
        <dbReference type="EC" id="2.1.1.63"/>
    </reaction>
</comment>
<dbReference type="Gene3D" id="3.30.160.70">
    <property type="entry name" value="Methylated DNA-protein cysteine methyltransferase domain"/>
    <property type="match status" value="1"/>
</dbReference>
<evidence type="ECO:0000256" key="10">
    <source>
        <dbReference type="ARBA" id="ARBA00031621"/>
    </source>
</evidence>
<keyword evidence="6" id="KW-0808">Transferase</keyword>
<comment type="catalytic activity">
    <reaction evidence="1">
        <text>a 4-O-methyl-thymidine in DNA + L-cysteinyl-[protein] = a thymidine in DNA + S-methyl-L-cysteinyl-[protein]</text>
        <dbReference type="Rhea" id="RHEA:53428"/>
        <dbReference type="Rhea" id="RHEA-COMP:10131"/>
        <dbReference type="Rhea" id="RHEA-COMP:10132"/>
        <dbReference type="Rhea" id="RHEA-COMP:13555"/>
        <dbReference type="Rhea" id="RHEA-COMP:13556"/>
        <dbReference type="ChEBI" id="CHEBI:29950"/>
        <dbReference type="ChEBI" id="CHEBI:82612"/>
        <dbReference type="ChEBI" id="CHEBI:137386"/>
        <dbReference type="ChEBI" id="CHEBI:137387"/>
        <dbReference type="EC" id="2.1.1.63"/>
    </reaction>
</comment>
<evidence type="ECO:0000256" key="11">
    <source>
        <dbReference type="ARBA" id="ARBA00049348"/>
    </source>
</evidence>
<keyword evidence="7" id="KW-0227">DNA damage</keyword>
<evidence type="ECO:0000259" key="12">
    <source>
        <dbReference type="Pfam" id="PF01035"/>
    </source>
</evidence>
<dbReference type="GO" id="GO:0032259">
    <property type="term" value="P:methylation"/>
    <property type="evidence" value="ECO:0007669"/>
    <property type="project" value="UniProtKB-KW"/>
</dbReference>
<evidence type="ECO:0000256" key="9">
    <source>
        <dbReference type="ARBA" id="ARBA00030795"/>
    </source>
</evidence>
<evidence type="ECO:0000256" key="4">
    <source>
        <dbReference type="ARBA" id="ARBA00015377"/>
    </source>
</evidence>
<dbReference type="GO" id="GO:0006281">
    <property type="term" value="P:DNA repair"/>
    <property type="evidence" value="ECO:0007669"/>
    <property type="project" value="UniProtKB-KW"/>
</dbReference>
<dbReference type="InterPro" id="IPR036388">
    <property type="entry name" value="WH-like_DNA-bd_sf"/>
</dbReference>
<accession>A0A154PNC3</accession>
<evidence type="ECO:0000256" key="2">
    <source>
        <dbReference type="ARBA" id="ARBA00008711"/>
    </source>
</evidence>
<evidence type="ECO:0000313" key="13">
    <source>
        <dbReference type="EMBL" id="KZC13381.1"/>
    </source>
</evidence>
<reference evidence="13 14" key="1">
    <citation type="submission" date="2015-07" db="EMBL/GenBank/DDBJ databases">
        <title>The genome of Dufourea novaeangliae.</title>
        <authorList>
            <person name="Pan H."/>
            <person name="Kapheim K."/>
        </authorList>
    </citation>
    <scope>NUCLEOTIDE SEQUENCE [LARGE SCALE GENOMIC DNA]</scope>
    <source>
        <strain evidence="13">0120121106</strain>
        <tissue evidence="13">Whole body</tissue>
    </source>
</reference>